<sequence length="110" mass="13132">MGTELTMLHAKLQVYYLMQIFFWRRHDIEKAGIFKARLKQLQDSEIEEKKLCVSMRTLCTACMRMKESYARELAMVDRILEKHPTLFLMENEQIMEILENETGNKGRKET</sequence>
<dbReference type="Proteomes" id="UP000016496">
    <property type="component" value="Unassembled WGS sequence"/>
</dbReference>
<name>U2CL98_9BACE</name>
<reference evidence="1 2" key="1">
    <citation type="submission" date="2013-08" db="EMBL/GenBank/DDBJ databases">
        <authorList>
            <person name="Weinstock G."/>
            <person name="Sodergren E."/>
            <person name="Wylie T."/>
            <person name="Fulton L."/>
            <person name="Fulton R."/>
            <person name="Fronick C."/>
            <person name="O'Laughlin M."/>
            <person name="Godfrey J."/>
            <person name="Miner T."/>
            <person name="Herter B."/>
            <person name="Appelbaum E."/>
            <person name="Cordes M."/>
            <person name="Lek S."/>
            <person name="Wollam A."/>
            <person name="Pepin K.H."/>
            <person name="Palsikar V.B."/>
            <person name="Mitreva M."/>
            <person name="Wilson R.K."/>
        </authorList>
    </citation>
    <scope>NUCLEOTIDE SEQUENCE [LARGE SCALE GENOMIC DNA]</scope>
    <source>
        <strain evidence="1 2">F0041</strain>
    </source>
</reference>
<dbReference type="AlphaFoldDB" id="U2CL98"/>
<dbReference type="HOGENOM" id="CLU_1977152_0_0_10"/>
<organism evidence="1 2">
    <name type="scientific">Bacteroides pyogenes F0041</name>
    <dbReference type="NCBI Taxonomy" id="1321819"/>
    <lineage>
        <taxon>Bacteria</taxon>
        <taxon>Pseudomonadati</taxon>
        <taxon>Bacteroidota</taxon>
        <taxon>Bacteroidia</taxon>
        <taxon>Bacteroidales</taxon>
        <taxon>Bacteroidaceae</taxon>
        <taxon>Bacteroides</taxon>
    </lineage>
</organism>
<evidence type="ECO:0000313" key="1">
    <source>
        <dbReference type="EMBL" id="ERI84848.1"/>
    </source>
</evidence>
<evidence type="ECO:0000313" key="2">
    <source>
        <dbReference type="Proteomes" id="UP000016496"/>
    </source>
</evidence>
<gene>
    <name evidence="1" type="ORF">HMPREF1981_02104</name>
</gene>
<proteinExistence type="predicted"/>
<dbReference type="EMBL" id="AWSV01000113">
    <property type="protein sequence ID" value="ERI84848.1"/>
    <property type="molecule type" value="Genomic_DNA"/>
</dbReference>
<comment type="caution">
    <text evidence="1">The sequence shown here is derived from an EMBL/GenBank/DDBJ whole genome shotgun (WGS) entry which is preliminary data.</text>
</comment>
<protein>
    <submittedName>
        <fullName evidence="1">Uncharacterized protein</fullName>
    </submittedName>
</protein>
<accession>U2CL98</accession>
<dbReference type="PATRIC" id="fig|1321819.3.peg.1938"/>